<dbReference type="AlphaFoldDB" id="A0A5R8MFT3"/>
<name>A0A5R8MFT3_9GAMM</name>
<gene>
    <name evidence="2" type="ORF">FEI13_11555</name>
</gene>
<evidence type="ECO:0000256" key="1">
    <source>
        <dbReference type="SAM" id="MobiDB-lite"/>
    </source>
</evidence>
<accession>A0A5R8MFT3</accession>
<evidence type="ECO:0000313" key="3">
    <source>
        <dbReference type="Proteomes" id="UP000306973"/>
    </source>
</evidence>
<dbReference type="EMBL" id="VBUI01000016">
    <property type="protein sequence ID" value="TLF49576.1"/>
    <property type="molecule type" value="Genomic_DNA"/>
</dbReference>
<evidence type="ECO:0000313" key="2">
    <source>
        <dbReference type="EMBL" id="TLF49576.1"/>
    </source>
</evidence>
<organism evidence="2 3">
    <name type="scientific">Halomonas urmiana</name>
    <dbReference type="NCBI Taxonomy" id="490901"/>
    <lineage>
        <taxon>Bacteria</taxon>
        <taxon>Pseudomonadati</taxon>
        <taxon>Pseudomonadota</taxon>
        <taxon>Gammaproteobacteria</taxon>
        <taxon>Oceanospirillales</taxon>
        <taxon>Halomonadaceae</taxon>
        <taxon>Halomonas</taxon>
    </lineage>
</organism>
<feature type="region of interest" description="Disordered" evidence="1">
    <location>
        <begin position="189"/>
        <end position="215"/>
    </location>
</feature>
<sequence length="215" mass="24294">MRCGTQRTKVLSLIVLEAASPHMIRNLFKKAPLKAWVIKQIDPETLHLCGQGILESTEKPKQVRQALHFEQYQGGVRMGDTGIVLNTRRLAAVVPLHRLRLVEGGREAEWQGRSWTISQVPQRCWDYDGRLVTQKNPISDSPALISTEDVSCLGQYINRDGTPPGEVVFRPVNALEDPLQDTQAAIKDVRERRKRTKKGWREDGSWGPLGEPPEE</sequence>
<dbReference type="Proteomes" id="UP000306973">
    <property type="component" value="Unassembled WGS sequence"/>
</dbReference>
<protein>
    <submittedName>
        <fullName evidence="2">Uncharacterized protein</fullName>
    </submittedName>
</protein>
<keyword evidence="3" id="KW-1185">Reference proteome</keyword>
<reference evidence="2 3" key="1">
    <citation type="journal article" date="2007" name="Int. J. Syst. Evol. Microbiol.">
        <title>Halomonas saccharevitans sp. nov., Halomonas arcis sp. nov. and Halomonas subterranea sp. nov., halophilic bacteria isolated from hypersaline environments of China.</title>
        <authorList>
            <person name="Xu X.W."/>
            <person name="Wu Y.H."/>
            <person name="Zhou Z."/>
            <person name="Wang C.S."/>
            <person name="Zhou Y.G."/>
            <person name="Zhang H.B."/>
            <person name="Wang Y."/>
            <person name="Wu M."/>
        </authorList>
    </citation>
    <scope>NUCLEOTIDE SEQUENCE [LARGE SCALE GENOMIC DNA]</scope>
    <source>
        <strain evidence="2 3">TBZ3</strain>
    </source>
</reference>
<comment type="caution">
    <text evidence="2">The sequence shown here is derived from an EMBL/GenBank/DDBJ whole genome shotgun (WGS) entry which is preliminary data.</text>
</comment>
<proteinExistence type="predicted"/>